<keyword evidence="1" id="KW-1133">Transmembrane helix</keyword>
<dbReference type="AlphaFoldDB" id="A0A2L1U7L7"/>
<geneLocation type="plasmid" evidence="2">
    <name>unnamed2</name>
</geneLocation>
<accession>A0A2L1U7L7</accession>
<evidence type="ECO:0000313" key="3">
    <source>
        <dbReference type="Proteomes" id="UP000239833"/>
    </source>
</evidence>
<feature type="transmembrane region" description="Helical" evidence="1">
    <location>
        <begin position="54"/>
        <end position="71"/>
    </location>
</feature>
<proteinExistence type="predicted"/>
<name>A0A2L1U7L7_9BACL</name>
<feature type="transmembrane region" description="Helical" evidence="1">
    <location>
        <begin position="21"/>
        <end position="42"/>
    </location>
</feature>
<dbReference type="Proteomes" id="UP000239833">
    <property type="component" value="Plasmid unnamed2"/>
</dbReference>
<gene>
    <name evidence="2" type="ORF">ERICIII_04927</name>
</gene>
<keyword evidence="1" id="KW-0812">Transmembrane</keyword>
<evidence type="ECO:0000256" key="1">
    <source>
        <dbReference type="SAM" id="Phobius"/>
    </source>
</evidence>
<organism evidence="2 3">
    <name type="scientific">Paenibacillus larvae subsp. larvae</name>
    <dbReference type="NCBI Taxonomy" id="147375"/>
    <lineage>
        <taxon>Bacteria</taxon>
        <taxon>Bacillati</taxon>
        <taxon>Bacillota</taxon>
        <taxon>Bacilli</taxon>
        <taxon>Bacillales</taxon>
        <taxon>Paenibacillaceae</taxon>
        <taxon>Paenibacillus</taxon>
    </lineage>
</organism>
<keyword evidence="1" id="KW-0472">Membrane</keyword>
<dbReference type="RefSeq" id="WP_077997728.1">
    <property type="nucleotide sequence ID" value="NZ_CP019660.1"/>
</dbReference>
<reference evidence="3" key="1">
    <citation type="submission" date="2017-02" db="EMBL/GenBank/DDBJ databases">
        <title>Delineation of Paenibacillus larvae strains originating from foulbrood outbreaks.</title>
        <authorList>
            <person name="Beims H."/>
            <person name="Bunk B."/>
            <person name="Sproeer C."/>
            <person name="Mohr K.I."/>
            <person name="Pradella S."/>
            <person name="Guenther G."/>
            <person name="Rohde M."/>
            <person name="von der Ohe W."/>
            <person name="Steinert M."/>
        </authorList>
    </citation>
    <scope>NUCLEOTIDE SEQUENCE [LARGE SCALE GENOMIC DNA]</scope>
    <source>
        <strain evidence="3">Eric_III</strain>
        <plasmid evidence="3">Plasmid unnamed2</plasmid>
    </source>
</reference>
<keyword evidence="2" id="KW-0614">Plasmid</keyword>
<evidence type="ECO:0000313" key="2">
    <source>
        <dbReference type="EMBL" id="AVF28929.1"/>
    </source>
</evidence>
<dbReference type="GeneID" id="64221084"/>
<sequence length="105" mass="12191">MGKYKIQRNVGTPPMFGGLDFKGWLCAAPFILVGLAIIYYSFNLGQDGYKFTSYVLFFLAFLIGLVGYGLFKPLPHLTERPFQYLVRRVRSKFKPKHFKWGRKES</sequence>
<dbReference type="EMBL" id="CP019657">
    <property type="protein sequence ID" value="AVF28929.1"/>
    <property type="molecule type" value="Genomic_DNA"/>
</dbReference>
<protein>
    <submittedName>
        <fullName evidence="2">Uncharacterized protein</fullName>
    </submittedName>
</protein>